<gene>
    <name evidence="2" type="ORF">LEMA_uP118500.1</name>
</gene>
<dbReference type="HOGENOM" id="CLU_2606464_0_0_1"/>
<dbReference type="Proteomes" id="UP000002668">
    <property type="component" value="Genome"/>
</dbReference>
<sequence length="79" mass="8599">MRSGFEATTTLPSRLGSPVLSTKEAPDQCTKPAIVGCRFRPVADSVQVRCVVRQLLEHSPFTISRARPMTSASTLNPLE</sequence>
<accession>E4ZTJ1</accession>
<evidence type="ECO:0000313" key="3">
    <source>
        <dbReference type="Proteomes" id="UP000002668"/>
    </source>
</evidence>
<feature type="region of interest" description="Disordered" evidence="1">
    <location>
        <begin position="1"/>
        <end position="24"/>
    </location>
</feature>
<dbReference type="AlphaFoldDB" id="E4ZTJ1"/>
<dbReference type="InParanoid" id="E4ZTJ1"/>
<feature type="compositionally biased region" description="Polar residues" evidence="1">
    <location>
        <begin position="1"/>
        <end position="12"/>
    </location>
</feature>
<evidence type="ECO:0000313" key="2">
    <source>
        <dbReference type="EMBL" id="CBX94847.1"/>
    </source>
</evidence>
<dbReference type="VEuPathDB" id="FungiDB:LEMA_uP118500.1"/>
<evidence type="ECO:0000256" key="1">
    <source>
        <dbReference type="SAM" id="MobiDB-lite"/>
    </source>
</evidence>
<dbReference type="GeneID" id="13291323"/>
<dbReference type="EMBL" id="FP929125">
    <property type="protein sequence ID" value="CBX94847.1"/>
    <property type="molecule type" value="Genomic_DNA"/>
</dbReference>
<keyword evidence="3" id="KW-1185">Reference proteome</keyword>
<organism evidence="3">
    <name type="scientific">Leptosphaeria maculans (strain JN3 / isolate v23.1.3 / race Av1-4-5-6-7-8)</name>
    <name type="common">Blackleg fungus</name>
    <name type="synonym">Phoma lingam</name>
    <dbReference type="NCBI Taxonomy" id="985895"/>
    <lineage>
        <taxon>Eukaryota</taxon>
        <taxon>Fungi</taxon>
        <taxon>Dikarya</taxon>
        <taxon>Ascomycota</taxon>
        <taxon>Pezizomycotina</taxon>
        <taxon>Dothideomycetes</taxon>
        <taxon>Pleosporomycetidae</taxon>
        <taxon>Pleosporales</taxon>
        <taxon>Pleosporineae</taxon>
        <taxon>Leptosphaeriaceae</taxon>
        <taxon>Plenodomus</taxon>
        <taxon>Plenodomus lingam/Leptosphaeria maculans species complex</taxon>
    </lineage>
</organism>
<reference evidence="3" key="1">
    <citation type="journal article" date="2011" name="Nat. Commun.">
        <title>Effector diversification within compartments of the Leptosphaeria maculans genome affected by Repeat-Induced Point mutations.</title>
        <authorList>
            <person name="Rouxel T."/>
            <person name="Grandaubert J."/>
            <person name="Hane J.K."/>
            <person name="Hoede C."/>
            <person name="van de Wouw A.P."/>
            <person name="Couloux A."/>
            <person name="Dominguez V."/>
            <person name="Anthouard V."/>
            <person name="Bally P."/>
            <person name="Bourras S."/>
            <person name="Cozijnsen A.J."/>
            <person name="Ciuffetti L.M."/>
            <person name="Degrave A."/>
            <person name="Dilmaghani A."/>
            <person name="Duret L."/>
            <person name="Fudal I."/>
            <person name="Goodwin S.B."/>
            <person name="Gout L."/>
            <person name="Glaser N."/>
            <person name="Linglin J."/>
            <person name="Kema G.H.J."/>
            <person name="Lapalu N."/>
            <person name="Lawrence C.B."/>
            <person name="May K."/>
            <person name="Meyer M."/>
            <person name="Ollivier B."/>
            <person name="Poulain J."/>
            <person name="Schoch C.L."/>
            <person name="Simon A."/>
            <person name="Spatafora J.W."/>
            <person name="Stachowiak A."/>
            <person name="Turgeon B.G."/>
            <person name="Tyler B.M."/>
            <person name="Vincent D."/>
            <person name="Weissenbach J."/>
            <person name="Amselem J."/>
            <person name="Quesneville H."/>
            <person name="Oliver R.P."/>
            <person name="Wincker P."/>
            <person name="Balesdent M.-H."/>
            <person name="Howlett B.J."/>
        </authorList>
    </citation>
    <scope>NUCLEOTIDE SEQUENCE [LARGE SCALE GENOMIC DNA]</scope>
    <source>
        <strain evidence="3">JN3 / isolate v23.1.3 / race Av1-4-5-6-7-8</strain>
    </source>
</reference>
<proteinExistence type="predicted"/>
<protein>
    <submittedName>
        <fullName evidence="2">Predicted protein</fullName>
    </submittedName>
</protein>
<name>E4ZTJ1_LEPMJ</name>